<dbReference type="OrthoDB" id="5582699at2"/>
<dbReference type="GO" id="GO:0000976">
    <property type="term" value="F:transcription cis-regulatory region binding"/>
    <property type="evidence" value="ECO:0007669"/>
    <property type="project" value="TreeGrafter"/>
</dbReference>
<reference evidence="6" key="1">
    <citation type="submission" date="2018-08" db="EMBL/GenBank/DDBJ databases">
        <authorList>
            <person name="Liu Z.-W."/>
            <person name="Du Z.-J."/>
        </authorList>
    </citation>
    <scope>NUCLEOTIDE SEQUENCE [LARGE SCALE GENOMIC DNA]</scope>
    <source>
        <strain evidence="6">H4X</strain>
    </source>
</reference>
<dbReference type="PANTHER" id="PTHR47894">
    <property type="entry name" value="HTH-TYPE TRANSCRIPTIONAL REGULATOR GADX"/>
    <property type="match status" value="1"/>
</dbReference>
<comment type="caution">
    <text evidence="5">The sequence shown here is derived from an EMBL/GenBank/DDBJ whole genome shotgun (WGS) entry which is preliminary data.</text>
</comment>
<dbReference type="EMBL" id="QRGR01000001">
    <property type="protein sequence ID" value="RDV17067.1"/>
    <property type="molecule type" value="Genomic_DNA"/>
</dbReference>
<keyword evidence="3" id="KW-0804">Transcription</keyword>
<protein>
    <submittedName>
        <fullName evidence="5">AraC family transcriptional regulator</fullName>
    </submittedName>
</protein>
<dbReference type="Gene3D" id="1.10.10.60">
    <property type="entry name" value="Homeodomain-like"/>
    <property type="match status" value="1"/>
</dbReference>
<organism evidence="5 6">
    <name type="scientific">Pontibacter diazotrophicus</name>
    <dbReference type="NCBI Taxonomy" id="1400979"/>
    <lineage>
        <taxon>Bacteria</taxon>
        <taxon>Pseudomonadati</taxon>
        <taxon>Bacteroidota</taxon>
        <taxon>Cytophagia</taxon>
        <taxon>Cytophagales</taxon>
        <taxon>Hymenobacteraceae</taxon>
        <taxon>Pontibacter</taxon>
    </lineage>
</organism>
<dbReference type="PRINTS" id="PR00032">
    <property type="entry name" value="HTHARAC"/>
</dbReference>
<sequence>MNQEAHSLSAPSVGLLLHVLRQQGQDVDAICQQIGLNQRLVQDVNARISVELVQELWNASIAATQDPDLALHVAETINPTAMGTIAYVMMNAATLHESLQKLCKYQDIVCGAIQTSLEVQGQRAIVKLQVVSPALQDPRNAVDSEVVIYKNAFAALVGQPVQFQQVLFAYFRPDSIKEYERIFAGAELVFGAAFSGLVFDAAYLKLPVVSANPELNQLFEKYADEYLQKLHEPKTMQERVQREIARLLKGEEPGINMVSRNLAMSVRSLQLKLKEEGVTYQALLDEVRKEIAIKHLQDNQSTISDIAYLLGFAEPSVFSRSFKKWTGMPPAAYRQSMAAA</sequence>
<dbReference type="RefSeq" id="WP_115563587.1">
    <property type="nucleotide sequence ID" value="NZ_QRGR01000001.1"/>
</dbReference>
<dbReference type="Proteomes" id="UP000256708">
    <property type="component" value="Unassembled WGS sequence"/>
</dbReference>
<dbReference type="SMART" id="SM00342">
    <property type="entry name" value="HTH_ARAC"/>
    <property type="match status" value="1"/>
</dbReference>
<evidence type="ECO:0000256" key="1">
    <source>
        <dbReference type="ARBA" id="ARBA00023015"/>
    </source>
</evidence>
<dbReference type="GO" id="GO:0005829">
    <property type="term" value="C:cytosol"/>
    <property type="evidence" value="ECO:0007669"/>
    <property type="project" value="TreeGrafter"/>
</dbReference>
<proteinExistence type="predicted"/>
<dbReference type="PROSITE" id="PS01124">
    <property type="entry name" value="HTH_ARAC_FAMILY_2"/>
    <property type="match status" value="1"/>
</dbReference>
<name>A0A3D8LI39_9BACT</name>
<dbReference type="InterPro" id="IPR018060">
    <property type="entry name" value="HTH_AraC"/>
</dbReference>
<keyword evidence="2" id="KW-0238">DNA-binding</keyword>
<keyword evidence="1" id="KW-0805">Transcription regulation</keyword>
<evidence type="ECO:0000313" key="5">
    <source>
        <dbReference type="EMBL" id="RDV17067.1"/>
    </source>
</evidence>
<dbReference type="AlphaFoldDB" id="A0A3D8LI39"/>
<evidence type="ECO:0000256" key="2">
    <source>
        <dbReference type="ARBA" id="ARBA00023125"/>
    </source>
</evidence>
<evidence type="ECO:0000259" key="4">
    <source>
        <dbReference type="PROSITE" id="PS01124"/>
    </source>
</evidence>
<evidence type="ECO:0000256" key="3">
    <source>
        <dbReference type="ARBA" id="ARBA00023163"/>
    </source>
</evidence>
<dbReference type="InterPro" id="IPR009057">
    <property type="entry name" value="Homeodomain-like_sf"/>
</dbReference>
<dbReference type="InterPro" id="IPR020449">
    <property type="entry name" value="Tscrpt_reg_AraC-type_HTH"/>
</dbReference>
<dbReference type="InterPro" id="IPR032687">
    <property type="entry name" value="AraC-type_N"/>
</dbReference>
<dbReference type="PANTHER" id="PTHR47894:SF1">
    <property type="entry name" value="HTH-TYPE TRANSCRIPTIONAL REGULATOR VQSM"/>
    <property type="match status" value="1"/>
</dbReference>
<accession>A0A3D8LI39</accession>
<feature type="domain" description="HTH araC/xylS-type" evidence="4">
    <location>
        <begin position="238"/>
        <end position="336"/>
    </location>
</feature>
<dbReference type="GO" id="GO:0003700">
    <property type="term" value="F:DNA-binding transcription factor activity"/>
    <property type="evidence" value="ECO:0007669"/>
    <property type="project" value="InterPro"/>
</dbReference>
<keyword evidence="6" id="KW-1185">Reference proteome</keyword>
<dbReference type="Pfam" id="PF12833">
    <property type="entry name" value="HTH_18"/>
    <property type="match status" value="1"/>
</dbReference>
<dbReference type="SUPFAM" id="SSF46689">
    <property type="entry name" value="Homeodomain-like"/>
    <property type="match status" value="1"/>
</dbReference>
<gene>
    <name evidence="5" type="ORF">DXT99_00685</name>
</gene>
<dbReference type="Pfam" id="PF12625">
    <property type="entry name" value="Arabinose_bd"/>
    <property type="match status" value="1"/>
</dbReference>
<evidence type="ECO:0000313" key="6">
    <source>
        <dbReference type="Proteomes" id="UP000256708"/>
    </source>
</evidence>